<sequence>MSRIAKLLEKLQRKPSPKDFTWKEITRVLEHFGYHPLQGAGSRVKFVHQNTKQVISLHKRHPDSTLLEYQIECVLAKLRDEGQVK</sequence>
<dbReference type="RefSeq" id="WP_150277535.1">
    <property type="nucleotide sequence ID" value="NZ_BMFF01000001.1"/>
</dbReference>
<dbReference type="Pfam" id="PF07927">
    <property type="entry name" value="HicA_toxin"/>
    <property type="match status" value="1"/>
</dbReference>
<protein>
    <recommendedName>
        <fullName evidence="3">HicA toxin of toxin-antitoxin</fullName>
    </recommendedName>
</protein>
<organism evidence="1 2">
    <name type="scientific">Halopseudomonas salina</name>
    <dbReference type="NCBI Taxonomy" id="1323744"/>
    <lineage>
        <taxon>Bacteria</taxon>
        <taxon>Pseudomonadati</taxon>
        <taxon>Pseudomonadota</taxon>
        <taxon>Gammaproteobacteria</taxon>
        <taxon>Pseudomonadales</taxon>
        <taxon>Pseudomonadaceae</taxon>
        <taxon>Halopseudomonas</taxon>
    </lineage>
</organism>
<evidence type="ECO:0000313" key="1">
    <source>
        <dbReference type="EMBL" id="GGC87244.1"/>
    </source>
</evidence>
<name>A0ABQ1P1K7_9GAMM</name>
<dbReference type="SUPFAM" id="SSF54786">
    <property type="entry name" value="YcfA/nrd intein domain"/>
    <property type="match status" value="1"/>
</dbReference>
<reference evidence="2" key="1">
    <citation type="journal article" date="2019" name="Int. J. Syst. Evol. Microbiol.">
        <title>The Global Catalogue of Microorganisms (GCM) 10K type strain sequencing project: providing services to taxonomists for standard genome sequencing and annotation.</title>
        <authorList>
            <consortium name="The Broad Institute Genomics Platform"/>
            <consortium name="The Broad Institute Genome Sequencing Center for Infectious Disease"/>
            <person name="Wu L."/>
            <person name="Ma J."/>
        </authorList>
    </citation>
    <scope>NUCLEOTIDE SEQUENCE [LARGE SCALE GENOMIC DNA]</scope>
    <source>
        <strain evidence="2">CGMCC 1.12482</strain>
    </source>
</reference>
<dbReference type="Proteomes" id="UP000638188">
    <property type="component" value="Unassembled WGS sequence"/>
</dbReference>
<evidence type="ECO:0008006" key="3">
    <source>
        <dbReference type="Google" id="ProtNLM"/>
    </source>
</evidence>
<proteinExistence type="predicted"/>
<dbReference type="EMBL" id="BMFF01000001">
    <property type="protein sequence ID" value="GGC87244.1"/>
    <property type="molecule type" value="Genomic_DNA"/>
</dbReference>
<comment type="caution">
    <text evidence="1">The sequence shown here is derived from an EMBL/GenBank/DDBJ whole genome shotgun (WGS) entry which is preliminary data.</text>
</comment>
<accession>A0ABQ1P1K7</accession>
<keyword evidence="2" id="KW-1185">Reference proteome</keyword>
<dbReference type="InterPro" id="IPR012933">
    <property type="entry name" value="HicA_mRNA_interferase"/>
</dbReference>
<gene>
    <name evidence="1" type="ORF">GCM10007418_03790</name>
</gene>
<evidence type="ECO:0000313" key="2">
    <source>
        <dbReference type="Proteomes" id="UP000638188"/>
    </source>
</evidence>